<feature type="domain" description="NIPSNAP" evidence="3">
    <location>
        <begin position="269"/>
        <end position="366"/>
    </location>
</feature>
<dbReference type="Proteomes" id="UP001217417">
    <property type="component" value="Unassembled WGS sequence"/>
</dbReference>
<dbReference type="GO" id="GO:0000423">
    <property type="term" value="P:mitophagy"/>
    <property type="evidence" value="ECO:0007669"/>
    <property type="project" value="UniProtKB-ARBA"/>
</dbReference>
<dbReference type="InterPro" id="IPR011008">
    <property type="entry name" value="Dimeric_a/b-barrel"/>
</dbReference>
<dbReference type="InterPro" id="IPR012577">
    <property type="entry name" value="NIPSNAP"/>
</dbReference>
<dbReference type="GO" id="GO:0005739">
    <property type="term" value="C:mitochondrion"/>
    <property type="evidence" value="ECO:0007669"/>
    <property type="project" value="TreeGrafter"/>
</dbReference>
<dbReference type="PANTHER" id="PTHR21017">
    <property type="entry name" value="NIPSNAP-RELATED"/>
    <property type="match status" value="1"/>
</dbReference>
<dbReference type="FunFam" id="3.30.70.100:FF:000004">
    <property type="entry name" value="NIPSNAP family protein"/>
    <property type="match status" value="1"/>
</dbReference>
<dbReference type="Pfam" id="PF07978">
    <property type="entry name" value="NIPSNAP"/>
    <property type="match status" value="1"/>
</dbReference>
<reference evidence="4" key="1">
    <citation type="submission" date="2023-03" db="EMBL/GenBank/DDBJ databases">
        <title>Near-Complete genome sequence of Lipomyces tetrasporous NRRL Y-64009, an oleaginous yeast capable of growing on lignocellulosic hydrolysates.</title>
        <authorList>
            <consortium name="Lawrence Berkeley National Laboratory"/>
            <person name="Jagtap S.S."/>
            <person name="Liu J.-J."/>
            <person name="Walukiewicz H.E."/>
            <person name="Pangilinan J."/>
            <person name="Lipzen A."/>
            <person name="Ahrendt S."/>
            <person name="Koriabine M."/>
            <person name="Cobaugh K."/>
            <person name="Salamov A."/>
            <person name="Yoshinaga Y."/>
            <person name="Ng V."/>
            <person name="Daum C."/>
            <person name="Grigoriev I.V."/>
            <person name="Slininger P.J."/>
            <person name="Dien B.S."/>
            <person name="Jin Y.-S."/>
            <person name="Rao C.V."/>
        </authorList>
    </citation>
    <scope>NUCLEOTIDE SEQUENCE</scope>
    <source>
        <strain evidence="4">NRRL Y-64009</strain>
    </source>
</reference>
<dbReference type="AlphaFoldDB" id="A0AAD7QU24"/>
<dbReference type="PANTHER" id="PTHR21017:SF17">
    <property type="entry name" value="PROTEIN NIPSNAP"/>
    <property type="match status" value="1"/>
</dbReference>
<dbReference type="RefSeq" id="XP_056044821.1">
    <property type="nucleotide sequence ID" value="XM_056184971.1"/>
</dbReference>
<evidence type="ECO:0000256" key="1">
    <source>
        <dbReference type="ARBA" id="ARBA00005291"/>
    </source>
</evidence>
<comment type="similarity">
    <text evidence="1">Belongs to the NipSnap family.</text>
</comment>
<evidence type="ECO:0000259" key="3">
    <source>
        <dbReference type="Pfam" id="PF07978"/>
    </source>
</evidence>
<dbReference type="EMBL" id="JARPMG010000004">
    <property type="protein sequence ID" value="KAJ8101371.1"/>
    <property type="molecule type" value="Genomic_DNA"/>
</dbReference>
<name>A0AAD7QU24_9ASCO</name>
<keyword evidence="5" id="KW-1185">Reference proteome</keyword>
<feature type="region of interest" description="Disordered" evidence="2">
    <location>
        <begin position="48"/>
        <end position="115"/>
    </location>
</feature>
<feature type="compositionally biased region" description="Acidic residues" evidence="2">
    <location>
        <begin position="91"/>
        <end position="105"/>
    </location>
</feature>
<proteinExistence type="inferred from homology"/>
<dbReference type="GeneID" id="80880137"/>
<dbReference type="Gene3D" id="3.30.70.100">
    <property type="match status" value="2"/>
</dbReference>
<gene>
    <name evidence="4" type="ORF">POJ06DRAFT_194832</name>
</gene>
<comment type="caution">
    <text evidence="4">The sequence shown here is derived from an EMBL/GenBank/DDBJ whole genome shotgun (WGS) entry which is preliminary data.</text>
</comment>
<evidence type="ECO:0000313" key="5">
    <source>
        <dbReference type="Proteomes" id="UP001217417"/>
    </source>
</evidence>
<sequence length="379" mass="43162">MALSSARRALQPLLSCTPTRVTRHARAIPTPPRVASCLRKSCFSISAVTNEESKPGGEQPKPGREETKPDRVPSFGNVPPLYKGHYFGPEVEPEVSEPEPEEPSTDESTKSRPAKVAAGANRLIKSFLFGTEESRKEQEVLERSYSTQLMRGKYVHEIAFHEVKPECSPKYVNLISEIYPQIAADPLNKVHLVGSWRCVVGDLDTFVTIWEYNGYSGFHETYYRIHSDHKFIDYLGKVRPLLRSRHTNLMQEFSFWGGTAAPRDLGGIFELRTYDLQPGRLLEWETSWQKGIECRRQVMEPVGAWFTQLGSLNTVHHLWQFADLEHRKLSREKCWELPGWADTVHDTVKLINKMDAKILVALPFSPLKVSCFPQICVPL</sequence>
<dbReference type="InterPro" id="IPR051557">
    <property type="entry name" value="NipSnap_domain"/>
</dbReference>
<protein>
    <submittedName>
        <fullName evidence="4">NIPSNAP-domain-containing protein</fullName>
    </submittedName>
</protein>
<accession>A0AAD7QU24</accession>
<evidence type="ECO:0000256" key="2">
    <source>
        <dbReference type="SAM" id="MobiDB-lite"/>
    </source>
</evidence>
<evidence type="ECO:0000313" key="4">
    <source>
        <dbReference type="EMBL" id="KAJ8101371.1"/>
    </source>
</evidence>
<organism evidence="4 5">
    <name type="scientific">Lipomyces tetrasporus</name>
    <dbReference type="NCBI Taxonomy" id="54092"/>
    <lineage>
        <taxon>Eukaryota</taxon>
        <taxon>Fungi</taxon>
        <taxon>Dikarya</taxon>
        <taxon>Ascomycota</taxon>
        <taxon>Saccharomycotina</taxon>
        <taxon>Lipomycetes</taxon>
        <taxon>Lipomycetales</taxon>
        <taxon>Lipomycetaceae</taxon>
        <taxon>Lipomyces</taxon>
    </lineage>
</organism>
<feature type="compositionally biased region" description="Basic and acidic residues" evidence="2">
    <location>
        <begin position="51"/>
        <end position="71"/>
    </location>
</feature>
<dbReference type="SUPFAM" id="SSF54909">
    <property type="entry name" value="Dimeric alpha+beta barrel"/>
    <property type="match status" value="2"/>
</dbReference>